<organism evidence="17 18">
    <name type="scientific">Lachancea meyersii CBS 8951</name>
    <dbReference type="NCBI Taxonomy" id="1266667"/>
    <lineage>
        <taxon>Eukaryota</taxon>
        <taxon>Fungi</taxon>
        <taxon>Dikarya</taxon>
        <taxon>Ascomycota</taxon>
        <taxon>Saccharomycotina</taxon>
        <taxon>Saccharomycetes</taxon>
        <taxon>Saccharomycetales</taxon>
        <taxon>Saccharomycetaceae</taxon>
        <taxon>Lachancea</taxon>
    </lineage>
</organism>
<comment type="similarity">
    <text evidence="2 15">Belongs to the methyltransferase TRM13 family.</text>
</comment>
<evidence type="ECO:0000256" key="5">
    <source>
        <dbReference type="ARBA" id="ARBA00022603"/>
    </source>
</evidence>
<dbReference type="InterPro" id="IPR021721">
    <property type="entry name" value="Znf_CCCH-type_TRM13"/>
</dbReference>
<dbReference type="GO" id="GO:0106050">
    <property type="term" value="F:tRNA 2'-O-methyltransferase activity"/>
    <property type="evidence" value="ECO:0007669"/>
    <property type="project" value="UniProtKB-UniRule"/>
</dbReference>
<evidence type="ECO:0000256" key="10">
    <source>
        <dbReference type="ARBA" id="ARBA00022771"/>
    </source>
</evidence>
<dbReference type="Pfam" id="PF05253">
    <property type="entry name" value="zf-U11-48K"/>
    <property type="match status" value="1"/>
</dbReference>
<evidence type="ECO:0000256" key="9">
    <source>
        <dbReference type="ARBA" id="ARBA00022723"/>
    </source>
</evidence>
<evidence type="ECO:0000313" key="17">
    <source>
        <dbReference type="EMBL" id="SCU96168.1"/>
    </source>
</evidence>
<comment type="catalytic activity">
    <reaction evidence="13 15">
        <text>cytidine(4) in tRNA(Gly)(GCC) + S-adenosyl-L-methionine = 2'-O-methylcytidine(4) in tRNA(Gly)(GCC) + S-adenosyl-L-homocysteine + H(+)</text>
        <dbReference type="Rhea" id="RHEA:43192"/>
        <dbReference type="Rhea" id="RHEA-COMP:10399"/>
        <dbReference type="Rhea" id="RHEA-COMP:10400"/>
        <dbReference type="ChEBI" id="CHEBI:15378"/>
        <dbReference type="ChEBI" id="CHEBI:57856"/>
        <dbReference type="ChEBI" id="CHEBI:59789"/>
        <dbReference type="ChEBI" id="CHEBI:74495"/>
        <dbReference type="ChEBI" id="CHEBI:82748"/>
        <dbReference type="EC" id="2.1.1.225"/>
    </reaction>
</comment>
<evidence type="ECO:0000259" key="16">
    <source>
        <dbReference type="PROSITE" id="PS51800"/>
    </source>
</evidence>
<evidence type="ECO:0000256" key="7">
    <source>
        <dbReference type="ARBA" id="ARBA00022691"/>
    </source>
</evidence>
<name>A0A1G4JYA5_9SACH</name>
<reference evidence="18" key="1">
    <citation type="submission" date="2016-03" db="EMBL/GenBank/DDBJ databases">
        <authorList>
            <person name="Devillers Hugo."/>
        </authorList>
    </citation>
    <scope>NUCLEOTIDE SEQUENCE [LARGE SCALE GENOMIC DNA]</scope>
</reference>
<evidence type="ECO:0000313" key="18">
    <source>
        <dbReference type="Proteomes" id="UP000191144"/>
    </source>
</evidence>
<feature type="domain" description="CHHC U11-48K-type" evidence="16">
    <location>
        <begin position="100"/>
        <end position="127"/>
    </location>
</feature>
<comment type="catalytic activity">
    <reaction evidence="12 15">
        <text>cytidine(4) in tRNA(Pro) + S-adenosyl-L-methionine = 2'-O-methylcytidine(4) in tRNA(Pro) + S-adenosyl-L-homocysteine + H(+)</text>
        <dbReference type="Rhea" id="RHEA:32767"/>
        <dbReference type="Rhea" id="RHEA-COMP:10397"/>
        <dbReference type="Rhea" id="RHEA-COMP:10398"/>
        <dbReference type="ChEBI" id="CHEBI:15378"/>
        <dbReference type="ChEBI" id="CHEBI:57856"/>
        <dbReference type="ChEBI" id="CHEBI:59789"/>
        <dbReference type="ChEBI" id="CHEBI:74495"/>
        <dbReference type="ChEBI" id="CHEBI:82748"/>
        <dbReference type="EC" id="2.1.1.225"/>
    </reaction>
</comment>
<evidence type="ECO:0000256" key="11">
    <source>
        <dbReference type="ARBA" id="ARBA00022833"/>
    </source>
</evidence>
<evidence type="ECO:0000256" key="2">
    <source>
        <dbReference type="ARBA" id="ARBA00005265"/>
    </source>
</evidence>
<keyword evidence="18" id="KW-1185">Reference proteome</keyword>
<dbReference type="GO" id="GO:0008270">
    <property type="term" value="F:zinc ion binding"/>
    <property type="evidence" value="ECO:0007669"/>
    <property type="project" value="UniProtKB-KW"/>
</dbReference>
<evidence type="ECO:0000256" key="1">
    <source>
        <dbReference type="ARBA" id="ARBA00002267"/>
    </source>
</evidence>
<dbReference type="PANTHER" id="PTHR12998:SF0">
    <property type="entry name" value="TRNA:M(4)X MODIFICATION ENZYME TRM13 HOMOLOG"/>
    <property type="match status" value="1"/>
</dbReference>
<evidence type="ECO:0000256" key="12">
    <source>
        <dbReference type="ARBA" id="ARBA00048165"/>
    </source>
</evidence>
<sequence length="483" mass="55086">MVLFTAVKARAARYHLSANYTHRSTMQSSTVAVMKLDSPINVQKVSHTENATSSAPRLQCKFYLQQKNRRCGMTRRPDLEYCSVHSNLINQDFSTSKGRRIPCPIDPRHSVWEKDVARHVRRCNTTKKNAPPVDCPWFKLNYNLKSPSPDVSCDAANEATILRAIPILIRCHDNRFGQTPLPLVVKNNKTLESQRFPQLPGSKKHALQQSSLIQHLVENSMIPTKNDESTAYIEFGCGRAEFSRYVNRSVFDHQLESTSEPAARSRFILIDRASNRMKFDSKFKDDLDELYPKDTLPESRTYPVLDRKKIDIKDLYIDNLLLNGGDHPCVTISKHLCGVATDLTIACCLNSDVLHRQSKKLRGMVIAMCCRHVCDAQQYVNQPFIEELIQDTGISYSNFFNSLKKIASWAVCGRKAGVQDSDVNNHFTNLPVLEREKLGEKARRIIDEGRAEHLRRHGYRATLIRYIEPAISLENVAMIVNRE</sequence>
<accession>A0A1G4JYA5</accession>
<dbReference type="EMBL" id="LT598477">
    <property type="protein sequence ID" value="SCU96168.1"/>
    <property type="molecule type" value="Genomic_DNA"/>
</dbReference>
<dbReference type="Pfam" id="PF05206">
    <property type="entry name" value="TRM13"/>
    <property type="match status" value="1"/>
</dbReference>
<evidence type="ECO:0000256" key="4">
    <source>
        <dbReference type="ARBA" id="ARBA00015883"/>
    </source>
</evidence>
<dbReference type="EC" id="2.1.1.225" evidence="3 15"/>
<evidence type="ECO:0000256" key="14">
    <source>
        <dbReference type="ARBA" id="ARBA00049393"/>
    </source>
</evidence>
<comment type="function">
    <text evidence="1 15">tRNA methylase which 2'-O-methylates cytidine(4) in tRNA(Pro) and tRNA(Gly)(GCC), and adenosine(4) in tRNA(His).</text>
</comment>
<gene>
    <name evidence="17" type="ORF">LAME_0F15170G</name>
</gene>
<dbReference type="PANTHER" id="PTHR12998">
    <property type="entry name" value="TRNA:M(4)X MODIFICATION ENZYME TRM13 HOMOLOG"/>
    <property type="match status" value="1"/>
</dbReference>
<protein>
    <recommendedName>
        <fullName evidence="4 15">tRNA:m(4)X modification enzyme TRM13</fullName>
        <ecNumber evidence="3 15">2.1.1.225</ecNumber>
    </recommendedName>
</protein>
<dbReference type="AlphaFoldDB" id="A0A1G4JYA5"/>
<dbReference type="InterPro" id="IPR007871">
    <property type="entry name" value="Methyltransferase_TRM13"/>
</dbReference>
<dbReference type="OrthoDB" id="258806at2759"/>
<dbReference type="Pfam" id="PF11722">
    <property type="entry name" value="zf-TRM13_CCCH"/>
    <property type="match status" value="1"/>
</dbReference>
<evidence type="ECO:0000256" key="6">
    <source>
        <dbReference type="ARBA" id="ARBA00022679"/>
    </source>
</evidence>
<evidence type="ECO:0000256" key="3">
    <source>
        <dbReference type="ARBA" id="ARBA00012810"/>
    </source>
</evidence>
<evidence type="ECO:0000256" key="15">
    <source>
        <dbReference type="RuleBase" id="RU367103"/>
    </source>
</evidence>
<dbReference type="PROSITE" id="PS51800">
    <property type="entry name" value="ZF_CHHC_U11_48K"/>
    <property type="match status" value="1"/>
</dbReference>
<dbReference type="InterPro" id="IPR022776">
    <property type="entry name" value="TRM13/UPF0224_CHHC_Znf_dom"/>
</dbReference>
<dbReference type="Proteomes" id="UP000191144">
    <property type="component" value="Chromosome F"/>
</dbReference>
<proteinExistence type="inferred from homology"/>
<comment type="catalytic activity">
    <reaction evidence="14 15">
        <text>adenosine(4) in tRNA(His) + S-adenosyl-L-methionine = 2'-O-methyladenosine(4) in tRNA(His) + S-adenosyl-L-homocysteine + H(+)</text>
        <dbReference type="Rhea" id="RHEA:43196"/>
        <dbReference type="Rhea" id="RHEA-COMP:10401"/>
        <dbReference type="Rhea" id="RHEA-COMP:10402"/>
        <dbReference type="ChEBI" id="CHEBI:15378"/>
        <dbReference type="ChEBI" id="CHEBI:57856"/>
        <dbReference type="ChEBI" id="CHEBI:59789"/>
        <dbReference type="ChEBI" id="CHEBI:74411"/>
        <dbReference type="ChEBI" id="CHEBI:74477"/>
        <dbReference type="EC" id="2.1.1.225"/>
    </reaction>
</comment>
<evidence type="ECO:0000256" key="8">
    <source>
        <dbReference type="ARBA" id="ARBA00022694"/>
    </source>
</evidence>
<keyword evidence="8 15" id="KW-0819">tRNA processing</keyword>
<keyword evidence="7 15" id="KW-0949">S-adenosyl-L-methionine</keyword>
<dbReference type="GO" id="GO:0030488">
    <property type="term" value="P:tRNA methylation"/>
    <property type="evidence" value="ECO:0007669"/>
    <property type="project" value="InterPro"/>
</dbReference>
<keyword evidence="11 15" id="KW-0862">Zinc</keyword>
<evidence type="ECO:0000256" key="13">
    <source>
        <dbReference type="ARBA" id="ARBA00048635"/>
    </source>
</evidence>
<keyword evidence="5 15" id="KW-0489">Methyltransferase</keyword>
<keyword evidence="9 15" id="KW-0479">Metal-binding</keyword>
<keyword evidence="6 15" id="KW-0808">Transferase</keyword>
<keyword evidence="10 15" id="KW-0863">Zinc-finger</keyword>
<dbReference type="InterPro" id="IPR039044">
    <property type="entry name" value="Trm13"/>
</dbReference>